<dbReference type="SUPFAM" id="SSF47413">
    <property type="entry name" value="lambda repressor-like DNA-binding domains"/>
    <property type="match status" value="1"/>
</dbReference>
<reference evidence="2 3" key="1">
    <citation type="journal article" date="2014" name="BMC Genomics">
        <title>Comparison of environmental and isolate Sulfobacillus genomes reveals diverse carbon, sulfur, nitrogen, and hydrogen metabolisms.</title>
        <authorList>
            <person name="Justice N.B."/>
            <person name="Norman A."/>
            <person name="Brown C.T."/>
            <person name="Singh A."/>
            <person name="Thomas B.C."/>
            <person name="Banfield J.F."/>
        </authorList>
    </citation>
    <scope>NUCLEOTIDE SEQUENCE [LARGE SCALE GENOMIC DNA]</scope>
    <source>
        <strain evidence="2">AMDSBA3</strain>
    </source>
</reference>
<accession>A0A2T2WCT0</accession>
<dbReference type="PROSITE" id="PS50943">
    <property type="entry name" value="HTH_CROC1"/>
    <property type="match status" value="1"/>
</dbReference>
<evidence type="ECO:0000313" key="2">
    <source>
        <dbReference type="EMBL" id="PSR20038.1"/>
    </source>
</evidence>
<proteinExistence type="predicted"/>
<dbReference type="Proteomes" id="UP000241848">
    <property type="component" value="Unassembled WGS sequence"/>
</dbReference>
<dbReference type="InterPro" id="IPR041413">
    <property type="entry name" value="MLTR_LBD"/>
</dbReference>
<dbReference type="AlphaFoldDB" id="A0A2T2WCT0"/>
<evidence type="ECO:0000259" key="1">
    <source>
        <dbReference type="PROSITE" id="PS50943"/>
    </source>
</evidence>
<protein>
    <submittedName>
        <fullName evidence="2">XRE family transcriptional regulator</fullName>
    </submittedName>
</protein>
<dbReference type="CDD" id="cd00093">
    <property type="entry name" value="HTH_XRE"/>
    <property type="match status" value="1"/>
</dbReference>
<feature type="domain" description="HTH cro/C1-type" evidence="1">
    <location>
        <begin position="14"/>
        <end position="71"/>
    </location>
</feature>
<dbReference type="Pfam" id="PF17765">
    <property type="entry name" value="MLTR_LBD"/>
    <property type="match status" value="1"/>
</dbReference>
<sequence>MVALPYRKVLGARIRELREQRGWSQSVAARRVPLSQKQWSRLELGDVSFIDRRLLIRLAEIFNTPLATGELNQWLHAFGYRPHVVPLLPLPPNYAELLDQYRHQPAIIIDWGRYLRYANDLMQALYGVDFDQMEGLRRNWLWHYFHPEGIFYHTYPPDSEERVLNRLFWDWQPYYMESWNRNLRQQLEVALNITWEDLRRRYHIPSEPLAKAVSEVIHVKDIDGSMLLFQNLTVQIPLRPDLYTVVYRPLNASAANWCQRHVGHPRPA</sequence>
<dbReference type="SMART" id="SM00530">
    <property type="entry name" value="HTH_XRE"/>
    <property type="match status" value="1"/>
</dbReference>
<name>A0A2T2WCT0_9FIRM</name>
<dbReference type="Gene3D" id="3.30.450.180">
    <property type="match status" value="1"/>
</dbReference>
<dbReference type="EMBL" id="PXYV01000094">
    <property type="protein sequence ID" value="PSR20038.1"/>
    <property type="molecule type" value="Genomic_DNA"/>
</dbReference>
<comment type="caution">
    <text evidence="2">The sequence shown here is derived from an EMBL/GenBank/DDBJ whole genome shotgun (WGS) entry which is preliminary data.</text>
</comment>
<gene>
    <name evidence="2" type="ORF">C7B45_16920</name>
</gene>
<dbReference type="Pfam" id="PF13560">
    <property type="entry name" value="HTH_31"/>
    <property type="match status" value="1"/>
</dbReference>
<dbReference type="Gene3D" id="1.10.260.40">
    <property type="entry name" value="lambda repressor-like DNA-binding domains"/>
    <property type="match status" value="1"/>
</dbReference>
<dbReference type="GO" id="GO:0003677">
    <property type="term" value="F:DNA binding"/>
    <property type="evidence" value="ECO:0007669"/>
    <property type="project" value="InterPro"/>
</dbReference>
<dbReference type="InterPro" id="IPR010982">
    <property type="entry name" value="Lambda_DNA-bd_dom_sf"/>
</dbReference>
<evidence type="ECO:0000313" key="3">
    <source>
        <dbReference type="Proteomes" id="UP000241848"/>
    </source>
</evidence>
<organism evidence="2 3">
    <name type="scientific">Sulfobacillus acidophilus</name>
    <dbReference type="NCBI Taxonomy" id="53633"/>
    <lineage>
        <taxon>Bacteria</taxon>
        <taxon>Bacillati</taxon>
        <taxon>Bacillota</taxon>
        <taxon>Clostridia</taxon>
        <taxon>Eubacteriales</taxon>
        <taxon>Clostridiales Family XVII. Incertae Sedis</taxon>
        <taxon>Sulfobacillus</taxon>
    </lineage>
</organism>
<dbReference type="InterPro" id="IPR001387">
    <property type="entry name" value="Cro/C1-type_HTH"/>
</dbReference>